<feature type="compositionally biased region" description="Polar residues" evidence="16">
    <location>
        <begin position="424"/>
        <end position="433"/>
    </location>
</feature>
<name>A0A3P8UJ53_CYNSE</name>
<dbReference type="Ensembl" id="ENSCSET00000001911.1">
    <property type="protein sequence ID" value="ENSCSEP00000001879.1"/>
    <property type="gene ID" value="ENSCSEG00000001270.1"/>
</dbReference>
<keyword evidence="11" id="KW-0406">Ion transport</keyword>
<dbReference type="FunFam" id="3.40.50.300:FF:000023">
    <property type="entry name" value="Voltage-dependent L-type calcium channel subunit beta-2"/>
    <property type="match status" value="1"/>
</dbReference>
<feature type="domain" description="Guanylate kinase/L-type calcium channel beta subunit" evidence="17">
    <location>
        <begin position="162"/>
        <end position="340"/>
    </location>
</feature>
<sequence>SFCCLFLHSQVSGSADSYTSRPSDSDLSLEEDQEASRREAERQAQLQLERAKSKPVAFAVKTNVSYCGALDEDCPVQGAAINFENKDFLHIKEKYNNDWWIGRLVKEGADITFIPSPVKLEAMRIKQEQKAAARKGGNASSGGWRSTPPSTEHVPPYDVVPSMRPVVLVGPSLKGYEVTDMMQKALFDFLKHRFDGRISITRVTADLSLAKRSVLNKKAIMERSNTRSSLAEVQSEIERIFELAKSLQLVVLDADTINHPAQLLKTSLAPIIVYVKVSSPKVLQRLIKSRGKSQSKHLNVQMMAGDKLAQCPPEMFDVILDENQLDDACEHLAEYLEIYWRATHLPCSAPVNPVLDQSVITPPSANSSQQVSFDKKSSCLSQKEQSVTTEKKRKVGYLEEEKHEEEEEQEDGGGRSDQHHLTAAPSTTAPCSHCRATTQGRFLQLHVRW</sequence>
<dbReference type="Gene3D" id="2.30.30.40">
    <property type="entry name" value="SH3 Domains"/>
    <property type="match status" value="1"/>
</dbReference>
<evidence type="ECO:0000256" key="14">
    <source>
        <dbReference type="ARBA" id="ARBA00045432"/>
    </source>
</evidence>
<comment type="function">
    <text evidence="14">Regulatory subunit of the voltage-gated calcium channel that gives rise to L-type calcium currents. Increases CACNA1B peak calcium current and shifts the voltage dependencies of channel activation and inactivation. Increases CACNA1C peak calcium current and shifts the voltage dependencies of channel activation and inactivation.</text>
</comment>
<dbReference type="PANTHER" id="PTHR11824">
    <property type="entry name" value="VOLTAGE-DEPENDENT CALCIUM CHANNEL BETA SUBUNIT"/>
    <property type="match status" value="1"/>
</dbReference>
<evidence type="ECO:0000256" key="4">
    <source>
        <dbReference type="ARBA" id="ARBA00022443"/>
    </source>
</evidence>
<dbReference type="InterPro" id="IPR027417">
    <property type="entry name" value="P-loop_NTPase"/>
</dbReference>
<keyword evidence="4" id="KW-0728">SH3 domain</keyword>
<keyword evidence="19" id="KW-1185">Reference proteome</keyword>
<dbReference type="Pfam" id="PF00625">
    <property type="entry name" value="Guanylate_kin"/>
    <property type="match status" value="1"/>
</dbReference>
<dbReference type="Pfam" id="PF12052">
    <property type="entry name" value="VGCC_beta4Aa_N"/>
    <property type="match status" value="1"/>
</dbReference>
<keyword evidence="7" id="KW-0597">Phosphoprotein</keyword>
<reference evidence="18" key="2">
    <citation type="submission" date="2025-08" db="UniProtKB">
        <authorList>
            <consortium name="Ensembl"/>
        </authorList>
    </citation>
    <scope>IDENTIFICATION</scope>
</reference>
<dbReference type="Proteomes" id="UP000265120">
    <property type="component" value="Chromosome 10"/>
</dbReference>
<evidence type="ECO:0000256" key="11">
    <source>
        <dbReference type="ARBA" id="ARBA00023065"/>
    </source>
</evidence>
<dbReference type="Gene3D" id="3.40.50.300">
    <property type="entry name" value="P-loop containing nucleotide triphosphate hydrolases"/>
    <property type="match status" value="1"/>
</dbReference>
<comment type="similarity">
    <text evidence="2">Belongs to the calcium channel beta subunit family.</text>
</comment>
<protein>
    <recommendedName>
        <fullName evidence="3">Voltage-dependent L-type calcium channel subunit beta-3</fullName>
    </recommendedName>
    <alternativeName>
        <fullName evidence="13">Calcium channel voltage-dependent subunit beta 3</fullName>
    </alternativeName>
</protein>
<feature type="region of interest" description="Disordered" evidence="16">
    <location>
        <begin position="390"/>
        <end position="433"/>
    </location>
</feature>
<dbReference type="InParanoid" id="A0A3P8UJ53"/>
<evidence type="ECO:0000256" key="13">
    <source>
        <dbReference type="ARBA" id="ARBA00030522"/>
    </source>
</evidence>
<dbReference type="GO" id="GO:0005245">
    <property type="term" value="F:voltage-gated calcium channel activity"/>
    <property type="evidence" value="ECO:0007669"/>
    <property type="project" value="InterPro"/>
</dbReference>
<evidence type="ECO:0000313" key="18">
    <source>
        <dbReference type="Ensembl" id="ENSCSEP00000001879.1"/>
    </source>
</evidence>
<comment type="subunit">
    <text evidence="15">Component of a calcium channel complex consisting of a pore-forming alpha subunit (CACNA1C) and the ancillary subunits CACNB3 and CACNA2D1. The channel complex contains alpha, beta, gamma and delta subunits in a 1:1:1:1 ratio. Interacts with CACNA2D4. Interacts with FASLG. Interacts with CBARP; prevents the interaction of CACNB3 with the alpha subunit CACNA1C thereby negatively regulating the activity of the corresponding calcium channel.</text>
</comment>
<feature type="region of interest" description="Disordered" evidence="16">
    <location>
        <begin position="129"/>
        <end position="156"/>
    </location>
</feature>
<dbReference type="SUPFAM" id="SSF50044">
    <property type="entry name" value="SH3-domain"/>
    <property type="match status" value="1"/>
</dbReference>
<evidence type="ECO:0000256" key="1">
    <source>
        <dbReference type="ARBA" id="ARBA00004496"/>
    </source>
</evidence>
<evidence type="ECO:0000256" key="10">
    <source>
        <dbReference type="ARBA" id="ARBA00022882"/>
    </source>
</evidence>
<evidence type="ECO:0000259" key="17">
    <source>
        <dbReference type="SMART" id="SM00072"/>
    </source>
</evidence>
<evidence type="ECO:0000256" key="8">
    <source>
        <dbReference type="ARBA" id="ARBA00022568"/>
    </source>
</evidence>
<reference evidence="18 19" key="1">
    <citation type="journal article" date="2014" name="Nat. Genet.">
        <title>Whole-genome sequence of a flatfish provides insights into ZW sex chromosome evolution and adaptation to a benthic lifestyle.</title>
        <authorList>
            <person name="Chen S."/>
            <person name="Zhang G."/>
            <person name="Shao C."/>
            <person name="Huang Q."/>
            <person name="Liu G."/>
            <person name="Zhang P."/>
            <person name="Song W."/>
            <person name="An N."/>
            <person name="Chalopin D."/>
            <person name="Volff J.N."/>
            <person name="Hong Y."/>
            <person name="Li Q."/>
            <person name="Sha Z."/>
            <person name="Zhou H."/>
            <person name="Xie M."/>
            <person name="Yu Q."/>
            <person name="Liu Y."/>
            <person name="Xiang H."/>
            <person name="Wang N."/>
            <person name="Wu K."/>
            <person name="Yang C."/>
            <person name="Zhou Q."/>
            <person name="Liao X."/>
            <person name="Yang L."/>
            <person name="Hu Q."/>
            <person name="Zhang J."/>
            <person name="Meng L."/>
            <person name="Jin L."/>
            <person name="Tian Y."/>
            <person name="Lian J."/>
            <person name="Yang J."/>
            <person name="Miao G."/>
            <person name="Liu S."/>
            <person name="Liang Z."/>
            <person name="Yan F."/>
            <person name="Li Y."/>
            <person name="Sun B."/>
            <person name="Zhang H."/>
            <person name="Zhang J."/>
            <person name="Zhu Y."/>
            <person name="Du M."/>
            <person name="Zhao Y."/>
            <person name="Schartl M."/>
            <person name="Tang Q."/>
            <person name="Wang J."/>
        </authorList>
    </citation>
    <scope>NUCLEOTIDE SEQUENCE</scope>
</reference>
<keyword evidence="8" id="KW-0109">Calcium transport</keyword>
<keyword evidence="9" id="KW-0106">Calcium</keyword>
<organism evidence="18 19">
    <name type="scientific">Cynoglossus semilaevis</name>
    <name type="common">Tongue sole</name>
    <dbReference type="NCBI Taxonomy" id="244447"/>
    <lineage>
        <taxon>Eukaryota</taxon>
        <taxon>Metazoa</taxon>
        <taxon>Chordata</taxon>
        <taxon>Craniata</taxon>
        <taxon>Vertebrata</taxon>
        <taxon>Euteleostomi</taxon>
        <taxon>Actinopterygii</taxon>
        <taxon>Neopterygii</taxon>
        <taxon>Teleostei</taxon>
        <taxon>Neoteleostei</taxon>
        <taxon>Acanthomorphata</taxon>
        <taxon>Carangaria</taxon>
        <taxon>Pleuronectiformes</taxon>
        <taxon>Pleuronectoidei</taxon>
        <taxon>Cynoglossidae</taxon>
        <taxon>Cynoglossinae</taxon>
        <taxon>Cynoglossus</taxon>
    </lineage>
</organism>
<evidence type="ECO:0000256" key="15">
    <source>
        <dbReference type="ARBA" id="ARBA00046590"/>
    </source>
</evidence>
<feature type="region of interest" description="Disordered" evidence="16">
    <location>
        <begin position="13"/>
        <end position="34"/>
    </location>
</feature>
<evidence type="ECO:0000256" key="16">
    <source>
        <dbReference type="SAM" id="MobiDB-lite"/>
    </source>
</evidence>
<feature type="compositionally biased region" description="Polar residues" evidence="16">
    <location>
        <begin position="141"/>
        <end position="150"/>
    </location>
</feature>
<dbReference type="InterPro" id="IPR036028">
    <property type="entry name" value="SH3-like_dom_sf"/>
</dbReference>
<dbReference type="GO" id="GO:0005737">
    <property type="term" value="C:cytoplasm"/>
    <property type="evidence" value="ECO:0007669"/>
    <property type="project" value="UniProtKB-SubCell"/>
</dbReference>
<evidence type="ECO:0000256" key="6">
    <source>
        <dbReference type="ARBA" id="ARBA00022490"/>
    </source>
</evidence>
<dbReference type="STRING" id="244447.ENSCSEP00000001879"/>
<keyword evidence="12" id="KW-0407">Ion channel</keyword>
<dbReference type="PRINTS" id="PR01626">
    <property type="entry name" value="LCACHANNELB"/>
</dbReference>
<dbReference type="InterPro" id="IPR008145">
    <property type="entry name" value="GK/Ca_channel_bsu"/>
</dbReference>
<dbReference type="AlphaFoldDB" id="A0A3P8UJ53"/>
<dbReference type="GeneTree" id="ENSGT00950000182837"/>
<dbReference type="InterPro" id="IPR046937">
    <property type="entry name" value="CAB1-4_N_A-dom"/>
</dbReference>
<evidence type="ECO:0000256" key="2">
    <source>
        <dbReference type="ARBA" id="ARBA00010836"/>
    </source>
</evidence>
<reference evidence="18" key="3">
    <citation type="submission" date="2025-09" db="UniProtKB">
        <authorList>
            <consortium name="Ensembl"/>
        </authorList>
    </citation>
    <scope>IDENTIFICATION</scope>
</reference>
<dbReference type="GO" id="GO:0005891">
    <property type="term" value="C:voltage-gated calcium channel complex"/>
    <property type="evidence" value="ECO:0007669"/>
    <property type="project" value="InterPro"/>
</dbReference>
<comment type="subcellular location">
    <subcellularLocation>
        <location evidence="1">Cytoplasm</location>
    </subcellularLocation>
</comment>
<evidence type="ECO:0000256" key="9">
    <source>
        <dbReference type="ARBA" id="ARBA00022837"/>
    </source>
</evidence>
<evidence type="ECO:0000256" key="3">
    <source>
        <dbReference type="ARBA" id="ARBA00019004"/>
    </source>
</evidence>
<evidence type="ECO:0000256" key="7">
    <source>
        <dbReference type="ARBA" id="ARBA00022553"/>
    </source>
</evidence>
<keyword evidence="5" id="KW-0813">Transport</keyword>
<dbReference type="FunFam" id="2.30.30.40:FF:000049">
    <property type="entry name" value="Voltage-dependent L-type calcium channel subunit beta-3"/>
    <property type="match status" value="1"/>
</dbReference>
<keyword evidence="6" id="KW-0963">Cytoplasm</keyword>
<evidence type="ECO:0000256" key="5">
    <source>
        <dbReference type="ARBA" id="ARBA00022448"/>
    </source>
</evidence>
<feature type="compositionally biased region" description="Acidic residues" evidence="16">
    <location>
        <begin position="402"/>
        <end position="411"/>
    </location>
</feature>
<dbReference type="SUPFAM" id="SSF52540">
    <property type="entry name" value="P-loop containing nucleoside triphosphate hydrolases"/>
    <property type="match status" value="1"/>
</dbReference>
<dbReference type="SMART" id="SM00072">
    <property type="entry name" value="GuKc"/>
    <property type="match status" value="1"/>
</dbReference>
<evidence type="ECO:0000313" key="19">
    <source>
        <dbReference type="Proteomes" id="UP000265120"/>
    </source>
</evidence>
<keyword evidence="10" id="KW-0851">Voltage-gated channel</keyword>
<accession>A0A3P8UJ53</accession>
<dbReference type="InterPro" id="IPR000584">
    <property type="entry name" value="VDCC_L_bsu"/>
</dbReference>
<dbReference type="OMA" id="NKEPART"/>
<evidence type="ECO:0000256" key="12">
    <source>
        <dbReference type="ARBA" id="ARBA00023303"/>
    </source>
</evidence>
<feature type="compositionally biased region" description="Polar residues" evidence="16">
    <location>
        <begin position="13"/>
        <end position="26"/>
    </location>
</feature>
<proteinExistence type="inferred from homology"/>